<comment type="caution">
    <text evidence="5">The sequence shown here is derived from an EMBL/GenBank/DDBJ whole genome shotgun (WGS) entry which is preliminary data.</text>
</comment>
<evidence type="ECO:0000256" key="1">
    <source>
        <dbReference type="ARBA" id="ARBA00008361"/>
    </source>
</evidence>
<name>A0A844G6T4_9BACT</name>
<dbReference type="InterPro" id="IPR029063">
    <property type="entry name" value="SAM-dependent_MTases_sf"/>
</dbReference>
<dbReference type="Proteomes" id="UP000435649">
    <property type="component" value="Unassembled WGS sequence"/>
</dbReference>
<keyword evidence="3 5" id="KW-0808">Transferase</keyword>
<dbReference type="GO" id="GO:0032259">
    <property type="term" value="P:methylation"/>
    <property type="evidence" value="ECO:0007669"/>
    <property type="project" value="UniProtKB-KW"/>
</dbReference>
<dbReference type="RefSeq" id="WP_154420798.1">
    <property type="nucleotide sequence ID" value="NZ_VUNS01000044.1"/>
</dbReference>
<protein>
    <submittedName>
        <fullName evidence="5">Class I SAM-dependent methyltransferase</fullName>
    </submittedName>
</protein>
<feature type="domain" description="Methyltransferase type 11" evidence="4">
    <location>
        <begin position="51"/>
        <end position="142"/>
    </location>
</feature>
<dbReference type="AlphaFoldDB" id="A0A844G6T4"/>
<dbReference type="Gene3D" id="3.40.50.150">
    <property type="entry name" value="Vaccinia Virus protein VP39"/>
    <property type="match status" value="1"/>
</dbReference>
<evidence type="ECO:0000256" key="3">
    <source>
        <dbReference type="ARBA" id="ARBA00022679"/>
    </source>
</evidence>
<dbReference type="EMBL" id="VUNS01000044">
    <property type="protein sequence ID" value="MST99630.1"/>
    <property type="molecule type" value="Genomic_DNA"/>
</dbReference>
<reference evidence="5 6" key="1">
    <citation type="submission" date="2019-08" db="EMBL/GenBank/DDBJ databases">
        <title>In-depth cultivation of the pig gut microbiome towards novel bacterial diversity and tailored functional studies.</title>
        <authorList>
            <person name="Wylensek D."/>
            <person name="Hitch T.C.A."/>
            <person name="Clavel T."/>
        </authorList>
    </citation>
    <scope>NUCLEOTIDE SEQUENCE [LARGE SCALE GENOMIC DNA]</scope>
    <source>
        <strain evidence="5 6">BBE-744-WT-12</strain>
    </source>
</reference>
<dbReference type="SUPFAM" id="SSF53335">
    <property type="entry name" value="S-adenosyl-L-methionine-dependent methyltransferases"/>
    <property type="match status" value="1"/>
</dbReference>
<proteinExistence type="inferred from homology"/>
<organism evidence="5 6">
    <name type="scientific">Victivallis lenta</name>
    <dbReference type="NCBI Taxonomy" id="2606640"/>
    <lineage>
        <taxon>Bacteria</taxon>
        <taxon>Pseudomonadati</taxon>
        <taxon>Lentisphaerota</taxon>
        <taxon>Lentisphaeria</taxon>
        <taxon>Victivallales</taxon>
        <taxon>Victivallaceae</taxon>
        <taxon>Victivallis</taxon>
    </lineage>
</organism>
<keyword evidence="6" id="KW-1185">Reference proteome</keyword>
<dbReference type="GO" id="GO:0008757">
    <property type="term" value="F:S-adenosylmethionine-dependent methyltransferase activity"/>
    <property type="evidence" value="ECO:0007669"/>
    <property type="project" value="InterPro"/>
</dbReference>
<dbReference type="Pfam" id="PF08241">
    <property type="entry name" value="Methyltransf_11"/>
    <property type="match status" value="1"/>
</dbReference>
<dbReference type="CDD" id="cd02440">
    <property type="entry name" value="AdoMet_MTases"/>
    <property type="match status" value="1"/>
</dbReference>
<dbReference type="PANTHER" id="PTHR44942">
    <property type="entry name" value="METHYLTRANSF_11 DOMAIN-CONTAINING PROTEIN"/>
    <property type="match status" value="1"/>
</dbReference>
<evidence type="ECO:0000313" key="5">
    <source>
        <dbReference type="EMBL" id="MST99630.1"/>
    </source>
</evidence>
<accession>A0A844G6T4</accession>
<sequence length="266" mass="29340">MELSFDTVDHGNGFDFGRAAADYAKYRDIYPASLYRKLEETGAVRAGLRVLDAGTGTGVLPRAMYGTGARFTGIDLSPEQIEAARALSAGKAIEYRVSPAESTPFPARSFDTVTACQCIRYFDPERFSAELARIMVPGGLLAVVHMNWLPHEDPVARMSEELILACNPAWTGGGFRPSPLQEYGPAKERFTRQAAFAWREALPFSIDSWAGRLRSCRGLGASLPPERVAAFERQLRTRLAGEAGERFTVLHYVEIELHRLNGVRGL</sequence>
<dbReference type="PANTHER" id="PTHR44942:SF4">
    <property type="entry name" value="METHYLTRANSFERASE TYPE 11 DOMAIN-CONTAINING PROTEIN"/>
    <property type="match status" value="1"/>
</dbReference>
<dbReference type="InterPro" id="IPR051052">
    <property type="entry name" value="Diverse_substrate_MTase"/>
</dbReference>
<dbReference type="InterPro" id="IPR013216">
    <property type="entry name" value="Methyltransf_11"/>
</dbReference>
<comment type="similarity">
    <text evidence="1">Belongs to the methyltransferase superfamily.</text>
</comment>
<evidence type="ECO:0000259" key="4">
    <source>
        <dbReference type="Pfam" id="PF08241"/>
    </source>
</evidence>
<evidence type="ECO:0000313" key="6">
    <source>
        <dbReference type="Proteomes" id="UP000435649"/>
    </source>
</evidence>
<evidence type="ECO:0000256" key="2">
    <source>
        <dbReference type="ARBA" id="ARBA00022603"/>
    </source>
</evidence>
<gene>
    <name evidence="5" type="ORF">FYJ85_21610</name>
</gene>
<keyword evidence="2 5" id="KW-0489">Methyltransferase</keyword>